<organism evidence="9 10">
    <name type="scientific">Fermentimicrarchaeum limneticum</name>
    <dbReference type="NCBI Taxonomy" id="2795018"/>
    <lineage>
        <taxon>Archaea</taxon>
        <taxon>Candidatus Micrarchaeota</taxon>
        <taxon>Candidatus Fermentimicrarchaeales</taxon>
        <taxon>Candidatus Fermentimicrarchaeaceae</taxon>
        <taxon>Candidatus Fermentimicrarchaeum</taxon>
    </lineage>
</organism>
<evidence type="ECO:0000313" key="10">
    <source>
        <dbReference type="Proteomes" id="UP000510821"/>
    </source>
</evidence>
<comment type="pathway">
    <text evidence="1 7">Purine metabolism; IMP biosynthesis via de novo pathway; 5-amino-1-(5-phospho-D-ribosyl)imidazole-4-carboxamide from 5-amino-1-(5-phospho-D-ribosyl)imidazole-4-carboxylate: step 1/2.</text>
</comment>
<dbReference type="AlphaFoldDB" id="A0A7D6BLT2"/>
<dbReference type="NCBIfam" id="NF010568">
    <property type="entry name" value="PRK13961.1"/>
    <property type="match status" value="1"/>
</dbReference>
<dbReference type="SUPFAM" id="SSF56104">
    <property type="entry name" value="SAICAR synthase-like"/>
    <property type="match status" value="1"/>
</dbReference>
<dbReference type="Gene3D" id="3.30.470.20">
    <property type="entry name" value="ATP-grasp fold, B domain"/>
    <property type="match status" value="1"/>
</dbReference>
<gene>
    <name evidence="7" type="primary">purC</name>
    <name evidence="9" type="ORF">Sv326_0941</name>
</gene>
<dbReference type="InterPro" id="IPR018236">
    <property type="entry name" value="SAICAR_synthetase_CS"/>
</dbReference>
<evidence type="ECO:0000259" key="8">
    <source>
        <dbReference type="Pfam" id="PF01259"/>
    </source>
</evidence>
<evidence type="ECO:0000256" key="3">
    <source>
        <dbReference type="ARBA" id="ARBA00022598"/>
    </source>
</evidence>
<dbReference type="GO" id="GO:0005737">
    <property type="term" value="C:cytoplasm"/>
    <property type="evidence" value="ECO:0007669"/>
    <property type="project" value="TreeGrafter"/>
</dbReference>
<dbReference type="Pfam" id="PF01259">
    <property type="entry name" value="SAICAR_synt"/>
    <property type="match status" value="1"/>
</dbReference>
<evidence type="ECO:0000256" key="7">
    <source>
        <dbReference type="HAMAP-Rule" id="MF_00137"/>
    </source>
</evidence>
<dbReference type="PROSITE" id="PS01058">
    <property type="entry name" value="SAICAR_SYNTHETASE_2"/>
    <property type="match status" value="1"/>
</dbReference>
<dbReference type="PANTHER" id="PTHR43700:SF1">
    <property type="entry name" value="PHOSPHORIBOSYLAMINOIMIDAZOLE-SUCCINOCARBOXAMIDE SYNTHASE"/>
    <property type="match status" value="1"/>
</dbReference>
<reference evidence="10" key="1">
    <citation type="submission" date="2020-07" db="EMBL/GenBank/DDBJ databases">
        <title>Metabolic diversity and evolutionary history of the archaeal phylum ###Micrarchaeota### uncovered from a freshwater lake metagenome.</title>
        <authorList>
            <person name="Kadnikov V.V."/>
            <person name="Savvichev A.S."/>
            <person name="Mardanov A.V."/>
            <person name="Beletsky A.V."/>
            <person name="Chupakov A.V."/>
            <person name="Kokryatskaya N.M."/>
            <person name="Pimenov N.V."/>
            <person name="Ravin N.V."/>
        </authorList>
    </citation>
    <scope>NUCLEOTIDE SEQUENCE [LARGE SCALE GENOMIC DNA]</scope>
</reference>
<evidence type="ECO:0000256" key="1">
    <source>
        <dbReference type="ARBA" id="ARBA00004672"/>
    </source>
</evidence>
<evidence type="ECO:0000313" key="9">
    <source>
        <dbReference type="EMBL" id="QLJ53116.1"/>
    </source>
</evidence>
<dbReference type="UniPathway" id="UPA00074">
    <property type="reaction ID" value="UER00131"/>
</dbReference>
<evidence type="ECO:0000256" key="2">
    <source>
        <dbReference type="ARBA" id="ARBA00010190"/>
    </source>
</evidence>
<dbReference type="Gene3D" id="3.30.200.20">
    <property type="entry name" value="Phosphorylase Kinase, domain 1"/>
    <property type="match status" value="1"/>
</dbReference>
<dbReference type="EC" id="6.3.2.6" evidence="7"/>
<keyword evidence="6 7" id="KW-0067">ATP-binding</keyword>
<evidence type="ECO:0000256" key="4">
    <source>
        <dbReference type="ARBA" id="ARBA00022741"/>
    </source>
</evidence>
<comment type="similarity">
    <text evidence="2 7">Belongs to the SAICAR synthetase family.</text>
</comment>
<dbReference type="InterPro" id="IPR001636">
    <property type="entry name" value="SAICAR_synth"/>
</dbReference>
<accession>A0A7D6BLT2</accession>
<sequence>MDVLLKTDLKGLKLFRRGKVRDTYEVGDRLLMIATDRISAFDVVLPNGIPHKGAVLTQLSLFWFDCTKDIMPNHVITADVSRFPPEAAKFSSILRGRSMLIKKAKPLPAEFIVRGYLSGSGWREYKEKGSICGIRLPKGMRESDRLPEPIFTPSTKAKAGHDLNISEKELAELIGEDRTEEVKEASVGVYKRASEEARKRGIIIADTKFEFGLLDDELIVVDEMLTPDSSRFWPADSYSPGGSQKSFDKQYVRDYLESIKWNKQPPAPKLPQDVVEGTSRRYIEAYEIITGKKFEVV</sequence>
<dbReference type="HAMAP" id="MF_00137">
    <property type="entry name" value="SAICAR_synth"/>
    <property type="match status" value="1"/>
</dbReference>
<dbReference type="InterPro" id="IPR028923">
    <property type="entry name" value="SAICAR_synt/ADE2_N"/>
</dbReference>
<dbReference type="FunFam" id="3.30.470.20:FF:000015">
    <property type="entry name" value="Phosphoribosylaminoimidazole-succinocarboxamide synthase"/>
    <property type="match status" value="1"/>
</dbReference>
<dbReference type="EMBL" id="CP058998">
    <property type="protein sequence ID" value="QLJ53116.1"/>
    <property type="molecule type" value="Genomic_DNA"/>
</dbReference>
<dbReference type="GO" id="GO:0005524">
    <property type="term" value="F:ATP binding"/>
    <property type="evidence" value="ECO:0007669"/>
    <property type="project" value="UniProtKB-KW"/>
</dbReference>
<dbReference type="GO" id="GO:0004639">
    <property type="term" value="F:phosphoribosylaminoimidazolesuccinocarboxamide synthase activity"/>
    <property type="evidence" value="ECO:0007669"/>
    <property type="project" value="UniProtKB-UniRule"/>
</dbReference>
<keyword evidence="3 7" id="KW-0436">Ligase</keyword>
<proteinExistence type="inferred from homology"/>
<dbReference type="NCBIfam" id="TIGR00081">
    <property type="entry name" value="purC"/>
    <property type="match status" value="1"/>
</dbReference>
<feature type="domain" description="SAICAR synthetase/ADE2 N-terminal" evidence="8">
    <location>
        <begin position="15"/>
        <end position="265"/>
    </location>
</feature>
<keyword evidence="5 7" id="KW-0658">Purine biosynthesis</keyword>
<dbReference type="KEGG" id="flt:Sv326_0941"/>
<dbReference type="PANTHER" id="PTHR43700">
    <property type="entry name" value="PHOSPHORIBOSYLAMINOIMIDAZOLE-SUCCINOCARBOXAMIDE SYNTHASE"/>
    <property type="match status" value="1"/>
</dbReference>
<dbReference type="Proteomes" id="UP000510821">
    <property type="component" value="Chromosome"/>
</dbReference>
<protein>
    <recommendedName>
        <fullName evidence="7">Phosphoribosylaminoimidazole-succinocarboxamide synthase</fullName>
        <ecNumber evidence="7">6.3.2.6</ecNumber>
    </recommendedName>
    <alternativeName>
        <fullName evidence="7">SAICAR synthetase</fullName>
    </alternativeName>
</protein>
<dbReference type="CDD" id="cd01414">
    <property type="entry name" value="SAICAR_synt_Sc"/>
    <property type="match status" value="1"/>
</dbReference>
<keyword evidence="4 7" id="KW-0547">Nucleotide-binding</keyword>
<comment type="catalytic activity">
    <reaction evidence="7">
        <text>5-amino-1-(5-phospho-D-ribosyl)imidazole-4-carboxylate + L-aspartate + ATP = (2S)-2-[5-amino-1-(5-phospho-beta-D-ribosyl)imidazole-4-carboxamido]succinate + ADP + phosphate + 2 H(+)</text>
        <dbReference type="Rhea" id="RHEA:22628"/>
        <dbReference type="ChEBI" id="CHEBI:15378"/>
        <dbReference type="ChEBI" id="CHEBI:29991"/>
        <dbReference type="ChEBI" id="CHEBI:30616"/>
        <dbReference type="ChEBI" id="CHEBI:43474"/>
        <dbReference type="ChEBI" id="CHEBI:58443"/>
        <dbReference type="ChEBI" id="CHEBI:77657"/>
        <dbReference type="ChEBI" id="CHEBI:456216"/>
        <dbReference type="EC" id="6.3.2.6"/>
    </reaction>
</comment>
<dbReference type="GO" id="GO:0006189">
    <property type="term" value="P:'de novo' IMP biosynthetic process"/>
    <property type="evidence" value="ECO:0007669"/>
    <property type="project" value="UniProtKB-UniRule"/>
</dbReference>
<name>A0A7D6BLT2_FERL1</name>
<evidence type="ECO:0000256" key="5">
    <source>
        <dbReference type="ARBA" id="ARBA00022755"/>
    </source>
</evidence>
<evidence type="ECO:0000256" key="6">
    <source>
        <dbReference type="ARBA" id="ARBA00022840"/>
    </source>
</evidence>